<organism evidence="3 4">
    <name type="scientific">Aquatica leii</name>
    <dbReference type="NCBI Taxonomy" id="1421715"/>
    <lineage>
        <taxon>Eukaryota</taxon>
        <taxon>Metazoa</taxon>
        <taxon>Ecdysozoa</taxon>
        <taxon>Arthropoda</taxon>
        <taxon>Hexapoda</taxon>
        <taxon>Insecta</taxon>
        <taxon>Pterygota</taxon>
        <taxon>Neoptera</taxon>
        <taxon>Endopterygota</taxon>
        <taxon>Coleoptera</taxon>
        <taxon>Polyphaga</taxon>
        <taxon>Elateriformia</taxon>
        <taxon>Elateroidea</taxon>
        <taxon>Lampyridae</taxon>
        <taxon>Luciolinae</taxon>
        <taxon>Aquatica</taxon>
    </lineage>
</organism>
<feature type="domain" description="F-box" evidence="2">
    <location>
        <begin position="32"/>
        <end position="78"/>
    </location>
</feature>
<evidence type="ECO:0000256" key="1">
    <source>
        <dbReference type="SAM" id="MobiDB-lite"/>
    </source>
</evidence>
<evidence type="ECO:0000313" key="4">
    <source>
        <dbReference type="Proteomes" id="UP001353858"/>
    </source>
</evidence>
<dbReference type="Pfam" id="PF12937">
    <property type="entry name" value="F-box-like"/>
    <property type="match status" value="1"/>
</dbReference>
<dbReference type="Proteomes" id="UP001353858">
    <property type="component" value="Unassembled WGS sequence"/>
</dbReference>
<dbReference type="InterPro" id="IPR032675">
    <property type="entry name" value="LRR_dom_sf"/>
</dbReference>
<accession>A0AAN7QHG7</accession>
<reference evidence="4" key="1">
    <citation type="submission" date="2023-01" db="EMBL/GenBank/DDBJ databases">
        <title>Key to firefly adult light organ development and bioluminescence: homeobox transcription factors regulate luciferase expression and transportation to peroxisome.</title>
        <authorList>
            <person name="Fu X."/>
        </authorList>
    </citation>
    <scope>NUCLEOTIDE SEQUENCE [LARGE SCALE GENOMIC DNA]</scope>
</reference>
<keyword evidence="4" id="KW-1185">Reference proteome</keyword>
<dbReference type="SUPFAM" id="SSF52047">
    <property type="entry name" value="RNI-like"/>
    <property type="match status" value="1"/>
</dbReference>
<evidence type="ECO:0000313" key="3">
    <source>
        <dbReference type="EMBL" id="KAK4877953.1"/>
    </source>
</evidence>
<dbReference type="PROSITE" id="PS50181">
    <property type="entry name" value="FBOX"/>
    <property type="match status" value="1"/>
</dbReference>
<protein>
    <recommendedName>
        <fullName evidence="2">F-box domain-containing protein</fullName>
    </recommendedName>
</protein>
<comment type="caution">
    <text evidence="3">The sequence shown here is derived from an EMBL/GenBank/DDBJ whole genome shotgun (WGS) entry which is preliminary data.</text>
</comment>
<dbReference type="EMBL" id="JARPUR010000004">
    <property type="protein sequence ID" value="KAK4877953.1"/>
    <property type="molecule type" value="Genomic_DNA"/>
</dbReference>
<dbReference type="SUPFAM" id="SSF81383">
    <property type="entry name" value="F-box domain"/>
    <property type="match status" value="1"/>
</dbReference>
<dbReference type="Gene3D" id="3.80.10.10">
    <property type="entry name" value="Ribonuclease Inhibitor"/>
    <property type="match status" value="1"/>
</dbReference>
<evidence type="ECO:0000259" key="2">
    <source>
        <dbReference type="PROSITE" id="PS50181"/>
    </source>
</evidence>
<proteinExistence type="predicted"/>
<dbReference type="Gene3D" id="1.20.1280.50">
    <property type="match status" value="1"/>
</dbReference>
<feature type="region of interest" description="Disordered" evidence="1">
    <location>
        <begin position="1"/>
        <end position="25"/>
    </location>
</feature>
<name>A0AAN7QHG7_9COLE</name>
<gene>
    <name evidence="3" type="ORF">RN001_010459</name>
</gene>
<dbReference type="InterPro" id="IPR001810">
    <property type="entry name" value="F-box_dom"/>
</dbReference>
<feature type="compositionally biased region" description="Polar residues" evidence="1">
    <location>
        <begin position="15"/>
        <end position="24"/>
    </location>
</feature>
<dbReference type="AlphaFoldDB" id="A0AAN7QHG7"/>
<sequence length="785" mass="90802">MDPSTSTNLKRKCSSPIQDQSTKASKQRTDTSIDILDLSDCILLEILKYLDATSLYHLGETCNRFGYLVQDQSLWMHIEGRSEPNTLDKIDFCWKNIGPKSRSLKLSGHRRSQVLLSSKILDSNKLSSLTILALEHQCIKYCRLNEFPKSLEEISFRHSYIPKHSIFFRFSEKQMSNLRVLILDHCKWFDANSFTSLSKYQKLEVLSLYMCKKLTEDEIANVTIAGRVGFKALKVADLRFTGLGEVFIRTFYSNPSIQIIYFQCYGTTYATERYKRKLDIINGSKTNDYSYLSDDDDNNTDLDWVRKCFNAKKTQRYETQTIKDYTMIIYKRVQKVKVESTRPTTVLYKYPYDSCACGFYSKPTPQISFAQHSKVLWDADVIRNKLENEISRQRKNRADVKGGEIYFIMPNTSKVCDKIAFDSCMMPDWCHIDASPTAPIHKWLYTRTPRNDFEISMLEHVDKHYLTQLNRQCNLVKSCMCLQSPLRGNAIVMKPPELEGQWPCFGERHFILDSDVVNDQYENFPLISHISNHVTDIKNSKDSLEVHNIGYRIVKLILDSECLGNYDVLEDKDFMGEICQLIHSFAVSIKFDVFHVIAHHSCCFDDLCRHIRSHCDVRECLKFFFANLLKSVQGDFLEKVCESGLSELQLTREEQEENDITNTSDSLGNTVNLESFVHGQRSEMRRIFVNPCRSISNTLRLENINVISHVDVPKECTTVLKELSLRGYTHVTDLTLMVLKDLDLELLDVTGTNITTEGAQQFMTYNPQCWLIHESACICRPSLHF</sequence>
<dbReference type="InterPro" id="IPR036047">
    <property type="entry name" value="F-box-like_dom_sf"/>
</dbReference>